<evidence type="ECO:0000313" key="6">
    <source>
        <dbReference type="EMBL" id="CAB1432124.1"/>
    </source>
</evidence>
<feature type="transmembrane region" description="Helical" evidence="5">
    <location>
        <begin position="53"/>
        <end position="77"/>
    </location>
</feature>
<accession>A0A9N7YPS3</accession>
<dbReference type="Proteomes" id="UP001153269">
    <property type="component" value="Unassembled WGS sequence"/>
</dbReference>
<keyword evidence="2 5" id="KW-0812">Transmembrane</keyword>
<keyword evidence="3 5" id="KW-1133">Transmembrane helix</keyword>
<dbReference type="InterPro" id="IPR018499">
    <property type="entry name" value="Tetraspanin/Peripherin"/>
</dbReference>
<evidence type="ECO:0000313" key="7">
    <source>
        <dbReference type="Proteomes" id="UP001153269"/>
    </source>
</evidence>
<name>A0A9N7YPS3_PLEPL</name>
<keyword evidence="7" id="KW-1185">Reference proteome</keyword>
<feature type="transmembrane region" description="Helical" evidence="5">
    <location>
        <begin position="189"/>
        <end position="210"/>
    </location>
</feature>
<evidence type="ECO:0008006" key="8">
    <source>
        <dbReference type="Google" id="ProtNLM"/>
    </source>
</evidence>
<evidence type="ECO:0000256" key="4">
    <source>
        <dbReference type="ARBA" id="ARBA00023136"/>
    </source>
</evidence>
<comment type="subcellular location">
    <subcellularLocation>
        <location evidence="1">Membrane</location>
        <topology evidence="1">Multi-pass membrane protein</topology>
    </subcellularLocation>
</comment>
<reference evidence="6" key="1">
    <citation type="submission" date="2020-03" db="EMBL/GenBank/DDBJ databases">
        <authorList>
            <person name="Weist P."/>
        </authorList>
    </citation>
    <scope>NUCLEOTIDE SEQUENCE</scope>
</reference>
<dbReference type="Gene3D" id="1.10.1450.10">
    <property type="entry name" value="Tetraspanin"/>
    <property type="match status" value="1"/>
</dbReference>
<keyword evidence="4 5" id="KW-0472">Membrane</keyword>
<dbReference type="AlphaFoldDB" id="A0A9N7YPS3"/>
<evidence type="ECO:0000256" key="2">
    <source>
        <dbReference type="ARBA" id="ARBA00022692"/>
    </source>
</evidence>
<gene>
    <name evidence="6" type="ORF">PLEPLA_LOCUS20181</name>
</gene>
<evidence type="ECO:0000256" key="5">
    <source>
        <dbReference type="SAM" id="Phobius"/>
    </source>
</evidence>
<feature type="transmembrane region" description="Helical" evidence="5">
    <location>
        <begin position="7"/>
        <end position="33"/>
    </location>
</feature>
<sequence>MDGCGSVCLFIIILSNISLTLVGSTFLVLGLWLRFNSNTRVVFEIEDLQSWVFVMDVKIIIVLGSFMLITALFGFSAGSSKKSSALHTYAVFVGLIFFAVMGLLGVTIGNSAGVGRNIMEFYISMYALYDGADPIVGTALRFIHHSLHCCGVTGVPMIETTCPKPSGFLEHIVMPNCPMVIADFFNRKVPVIGFLSASALLLCICSSILCKKIRPPVFPPQYNVMTNYALATPQPLQQGFVPAYCSHPHPDPDLFPLIPVPEAPVVKA</sequence>
<dbReference type="InterPro" id="IPR008952">
    <property type="entry name" value="Tetraspanin_EC2_sf"/>
</dbReference>
<proteinExistence type="predicted"/>
<protein>
    <recommendedName>
        <fullName evidence="8">Tetraspanin</fullName>
    </recommendedName>
</protein>
<dbReference type="EMBL" id="CADEAL010001406">
    <property type="protein sequence ID" value="CAB1432124.1"/>
    <property type="molecule type" value="Genomic_DNA"/>
</dbReference>
<evidence type="ECO:0000256" key="1">
    <source>
        <dbReference type="ARBA" id="ARBA00004141"/>
    </source>
</evidence>
<comment type="caution">
    <text evidence="6">The sequence shown here is derived from an EMBL/GenBank/DDBJ whole genome shotgun (WGS) entry which is preliminary data.</text>
</comment>
<dbReference type="GO" id="GO:0016020">
    <property type="term" value="C:membrane"/>
    <property type="evidence" value="ECO:0007669"/>
    <property type="project" value="UniProtKB-SubCell"/>
</dbReference>
<evidence type="ECO:0000256" key="3">
    <source>
        <dbReference type="ARBA" id="ARBA00022989"/>
    </source>
</evidence>
<dbReference type="SUPFAM" id="SSF48652">
    <property type="entry name" value="Tetraspanin"/>
    <property type="match status" value="1"/>
</dbReference>
<organism evidence="6 7">
    <name type="scientific">Pleuronectes platessa</name>
    <name type="common">European plaice</name>
    <dbReference type="NCBI Taxonomy" id="8262"/>
    <lineage>
        <taxon>Eukaryota</taxon>
        <taxon>Metazoa</taxon>
        <taxon>Chordata</taxon>
        <taxon>Craniata</taxon>
        <taxon>Vertebrata</taxon>
        <taxon>Euteleostomi</taxon>
        <taxon>Actinopterygii</taxon>
        <taxon>Neopterygii</taxon>
        <taxon>Teleostei</taxon>
        <taxon>Neoteleostei</taxon>
        <taxon>Acanthomorphata</taxon>
        <taxon>Carangaria</taxon>
        <taxon>Pleuronectiformes</taxon>
        <taxon>Pleuronectoidei</taxon>
        <taxon>Pleuronectidae</taxon>
        <taxon>Pleuronectes</taxon>
    </lineage>
</organism>
<dbReference type="Pfam" id="PF00335">
    <property type="entry name" value="Tetraspanin"/>
    <property type="match status" value="1"/>
</dbReference>
<feature type="transmembrane region" description="Helical" evidence="5">
    <location>
        <begin position="89"/>
        <end position="109"/>
    </location>
</feature>